<evidence type="ECO:0000313" key="1">
    <source>
        <dbReference type="EMBL" id="KAG0264559.1"/>
    </source>
</evidence>
<dbReference type="EMBL" id="JAAAJB010000136">
    <property type="protein sequence ID" value="KAG0264559.1"/>
    <property type="molecule type" value="Genomic_DNA"/>
</dbReference>
<dbReference type="Proteomes" id="UP000807716">
    <property type="component" value="Unassembled WGS sequence"/>
</dbReference>
<proteinExistence type="predicted"/>
<comment type="caution">
    <text evidence="1">The sequence shown here is derived from an EMBL/GenBank/DDBJ whole genome shotgun (WGS) entry which is preliminary data.</text>
</comment>
<dbReference type="AlphaFoldDB" id="A0A9P6QE01"/>
<organism evidence="1 2">
    <name type="scientific">Actinomortierella ambigua</name>
    <dbReference type="NCBI Taxonomy" id="1343610"/>
    <lineage>
        <taxon>Eukaryota</taxon>
        <taxon>Fungi</taxon>
        <taxon>Fungi incertae sedis</taxon>
        <taxon>Mucoromycota</taxon>
        <taxon>Mortierellomycotina</taxon>
        <taxon>Mortierellomycetes</taxon>
        <taxon>Mortierellales</taxon>
        <taxon>Mortierellaceae</taxon>
        <taxon>Actinomortierella</taxon>
    </lineage>
</organism>
<sequence length="112" mass="12334">MAYAKHGTKFFIYGGSIERITLTGQFFALDLSKPWKSESPAWIKYPDGPGYFGTGGAISQDGEVFFAVLNDNRPHSRFMFKDNTWNASKVIASDTVQFTSPVTIGTDGSLLI</sequence>
<accession>A0A9P6QE01</accession>
<name>A0A9P6QE01_9FUNG</name>
<evidence type="ECO:0000313" key="2">
    <source>
        <dbReference type="Proteomes" id="UP000807716"/>
    </source>
</evidence>
<reference evidence="1" key="1">
    <citation type="journal article" date="2020" name="Fungal Divers.">
        <title>Resolving the Mortierellaceae phylogeny through synthesis of multi-gene phylogenetics and phylogenomics.</title>
        <authorList>
            <person name="Vandepol N."/>
            <person name="Liber J."/>
            <person name="Desiro A."/>
            <person name="Na H."/>
            <person name="Kennedy M."/>
            <person name="Barry K."/>
            <person name="Grigoriev I.V."/>
            <person name="Miller A.N."/>
            <person name="O'Donnell K."/>
            <person name="Stajich J.E."/>
            <person name="Bonito G."/>
        </authorList>
    </citation>
    <scope>NUCLEOTIDE SEQUENCE</scope>
    <source>
        <strain evidence="1">BC1065</strain>
    </source>
</reference>
<dbReference type="OrthoDB" id="2346905at2759"/>
<protein>
    <submittedName>
        <fullName evidence="1">Uncharacterized protein</fullName>
    </submittedName>
</protein>
<keyword evidence="2" id="KW-1185">Reference proteome</keyword>
<gene>
    <name evidence="1" type="ORF">DFQ27_001146</name>
</gene>